<evidence type="ECO:0000313" key="7">
    <source>
        <dbReference type="EMBL" id="SFI54530.1"/>
    </source>
</evidence>
<dbReference type="STRING" id="1114924.SAMN05216258_107337"/>
<dbReference type="PROSITE" id="PS50893">
    <property type="entry name" value="ABC_TRANSPORTER_2"/>
    <property type="match status" value="1"/>
</dbReference>
<keyword evidence="8" id="KW-1185">Reference proteome</keyword>
<dbReference type="AlphaFoldDB" id="A0A1I3J2Z4"/>
<evidence type="ECO:0000256" key="4">
    <source>
        <dbReference type="ARBA" id="ARBA00022741"/>
    </source>
</evidence>
<keyword evidence="4" id="KW-0547">Nucleotide-binding</keyword>
<evidence type="ECO:0000259" key="6">
    <source>
        <dbReference type="PROSITE" id="PS50893"/>
    </source>
</evidence>
<dbReference type="GO" id="GO:0015833">
    <property type="term" value="P:peptide transport"/>
    <property type="evidence" value="ECO:0007669"/>
    <property type="project" value="InterPro"/>
</dbReference>
<comment type="subcellular location">
    <subcellularLocation>
        <location evidence="1">Cell inner membrane</location>
        <topology evidence="1">Peripheral membrane protein</topology>
    </subcellularLocation>
</comment>
<dbReference type="SUPFAM" id="SSF52540">
    <property type="entry name" value="P-loop containing nucleoside triphosphate hydrolases"/>
    <property type="match status" value="1"/>
</dbReference>
<dbReference type="PROSITE" id="PS00211">
    <property type="entry name" value="ABC_TRANSPORTER_1"/>
    <property type="match status" value="1"/>
</dbReference>
<gene>
    <name evidence="7" type="ORF">SAMN05216258_107337</name>
</gene>
<dbReference type="CDD" id="cd03257">
    <property type="entry name" value="ABC_NikE_OppD_transporters"/>
    <property type="match status" value="1"/>
</dbReference>
<dbReference type="GO" id="GO:0016887">
    <property type="term" value="F:ATP hydrolysis activity"/>
    <property type="evidence" value="ECO:0007669"/>
    <property type="project" value="InterPro"/>
</dbReference>
<name>A0A1I3J2Z4_9RHOB</name>
<dbReference type="InterPro" id="IPR003593">
    <property type="entry name" value="AAA+_ATPase"/>
</dbReference>
<dbReference type="Pfam" id="PF08352">
    <property type="entry name" value="oligo_HPY"/>
    <property type="match status" value="1"/>
</dbReference>
<dbReference type="RefSeq" id="WP_092861478.1">
    <property type="nucleotide sequence ID" value="NZ_FOQH01000007.1"/>
</dbReference>
<dbReference type="Gene3D" id="3.40.50.300">
    <property type="entry name" value="P-loop containing nucleotide triphosphate hydrolases"/>
    <property type="match status" value="1"/>
</dbReference>
<evidence type="ECO:0000313" key="8">
    <source>
        <dbReference type="Proteomes" id="UP000199377"/>
    </source>
</evidence>
<evidence type="ECO:0000256" key="5">
    <source>
        <dbReference type="ARBA" id="ARBA00022840"/>
    </source>
</evidence>
<dbReference type="InterPro" id="IPR027417">
    <property type="entry name" value="P-loop_NTPase"/>
</dbReference>
<dbReference type="GO" id="GO:0005524">
    <property type="term" value="F:ATP binding"/>
    <property type="evidence" value="ECO:0007669"/>
    <property type="project" value="UniProtKB-KW"/>
</dbReference>
<dbReference type="Pfam" id="PF00005">
    <property type="entry name" value="ABC_tran"/>
    <property type="match status" value="1"/>
</dbReference>
<dbReference type="OrthoDB" id="9802264at2"/>
<dbReference type="GO" id="GO:0055085">
    <property type="term" value="P:transmembrane transport"/>
    <property type="evidence" value="ECO:0007669"/>
    <property type="project" value="UniProtKB-ARBA"/>
</dbReference>
<dbReference type="FunFam" id="3.40.50.300:FF:000016">
    <property type="entry name" value="Oligopeptide ABC transporter ATP-binding component"/>
    <property type="match status" value="1"/>
</dbReference>
<feature type="domain" description="ABC transporter" evidence="6">
    <location>
        <begin position="23"/>
        <end position="264"/>
    </location>
</feature>
<dbReference type="PANTHER" id="PTHR43776">
    <property type="entry name" value="TRANSPORT ATP-BINDING PROTEIN"/>
    <property type="match status" value="1"/>
</dbReference>
<reference evidence="7 8" key="1">
    <citation type="submission" date="2016-10" db="EMBL/GenBank/DDBJ databases">
        <authorList>
            <person name="de Groot N.N."/>
        </authorList>
    </citation>
    <scope>NUCLEOTIDE SEQUENCE [LARGE SCALE GENOMIC DNA]</scope>
    <source>
        <strain evidence="7 8">CGMCC 1.11030</strain>
    </source>
</reference>
<comment type="similarity">
    <text evidence="2">Belongs to the ABC transporter superfamily.</text>
</comment>
<dbReference type="EMBL" id="FOQH01000007">
    <property type="protein sequence ID" value="SFI54530.1"/>
    <property type="molecule type" value="Genomic_DNA"/>
</dbReference>
<accession>A0A1I3J2Z4</accession>
<evidence type="ECO:0000256" key="1">
    <source>
        <dbReference type="ARBA" id="ARBA00004417"/>
    </source>
</evidence>
<dbReference type="Proteomes" id="UP000199377">
    <property type="component" value="Unassembled WGS sequence"/>
</dbReference>
<proteinExistence type="inferred from homology"/>
<sequence length="350" mass="37438">MSPDLASSEPLLTARGLARHYGVRLPGGLMGRRATLKAVDGIDFDLARGEILGLVGESGCGKSTTAKLVLGHVAPSAGEVRFDGAPVPVDHGGDWRRLRRRMQMIYQDPLGALDRRLPIAAQIAEPLQIHRPDLSRADRGARAAELMRAVGLRPDQAARYPHELSGGQRQRVVIARALALDPELLVCDEPVSALDVSVQAQVLNLLEDLRARTGFAALFISHDLKVVRQMADRVAVMYLGRIVEEGSPEEVLHRPLHPYTQALVSAAPSPHAGRRRARIVLRGDPPNPVEAPAGCSFHPRCPVAVARCRTERPPLLREGRRAVACHLAQAAGGGFAPAPLPSAAVSGAAA</sequence>
<keyword evidence="5 7" id="KW-0067">ATP-binding</keyword>
<dbReference type="InterPro" id="IPR017871">
    <property type="entry name" value="ABC_transporter-like_CS"/>
</dbReference>
<organism evidence="7 8">
    <name type="scientific">Albimonas pacifica</name>
    <dbReference type="NCBI Taxonomy" id="1114924"/>
    <lineage>
        <taxon>Bacteria</taxon>
        <taxon>Pseudomonadati</taxon>
        <taxon>Pseudomonadota</taxon>
        <taxon>Alphaproteobacteria</taxon>
        <taxon>Rhodobacterales</taxon>
        <taxon>Paracoccaceae</taxon>
        <taxon>Albimonas</taxon>
    </lineage>
</organism>
<dbReference type="GO" id="GO:0005886">
    <property type="term" value="C:plasma membrane"/>
    <property type="evidence" value="ECO:0007669"/>
    <property type="project" value="UniProtKB-SubCell"/>
</dbReference>
<dbReference type="InterPro" id="IPR050319">
    <property type="entry name" value="ABC_transp_ATP-bind"/>
</dbReference>
<dbReference type="NCBIfam" id="TIGR01727">
    <property type="entry name" value="oligo_HPY"/>
    <property type="match status" value="1"/>
</dbReference>
<dbReference type="InterPro" id="IPR013563">
    <property type="entry name" value="Oligopep_ABC_C"/>
</dbReference>
<dbReference type="PANTHER" id="PTHR43776:SF7">
    <property type="entry name" value="D,D-DIPEPTIDE TRANSPORT ATP-BINDING PROTEIN DDPF-RELATED"/>
    <property type="match status" value="1"/>
</dbReference>
<dbReference type="InterPro" id="IPR003439">
    <property type="entry name" value="ABC_transporter-like_ATP-bd"/>
</dbReference>
<evidence type="ECO:0000256" key="2">
    <source>
        <dbReference type="ARBA" id="ARBA00005417"/>
    </source>
</evidence>
<keyword evidence="3" id="KW-0813">Transport</keyword>
<evidence type="ECO:0000256" key="3">
    <source>
        <dbReference type="ARBA" id="ARBA00022448"/>
    </source>
</evidence>
<dbReference type="SMART" id="SM00382">
    <property type="entry name" value="AAA"/>
    <property type="match status" value="1"/>
</dbReference>
<protein>
    <submittedName>
        <fullName evidence="7">Peptide/nickel transport system ATP-binding protein</fullName>
    </submittedName>
</protein>